<name>A0A026WGC6_OOCBI</name>
<reference evidence="1 2" key="1">
    <citation type="journal article" date="2014" name="Curr. Biol.">
        <title>The genome of the clonal raider ant Cerapachys biroi.</title>
        <authorList>
            <person name="Oxley P.R."/>
            <person name="Ji L."/>
            <person name="Fetter-Pruneda I."/>
            <person name="McKenzie S.K."/>
            <person name="Li C."/>
            <person name="Hu H."/>
            <person name="Zhang G."/>
            <person name="Kronauer D.J."/>
        </authorList>
    </citation>
    <scope>NUCLEOTIDE SEQUENCE [LARGE SCALE GENOMIC DNA]</scope>
</reference>
<gene>
    <name evidence="1" type="ORF">X777_04492</name>
</gene>
<dbReference type="EMBL" id="KK107231">
    <property type="protein sequence ID" value="EZA55028.1"/>
    <property type="molecule type" value="Genomic_DNA"/>
</dbReference>
<keyword evidence="2" id="KW-1185">Reference proteome</keyword>
<protein>
    <submittedName>
        <fullName evidence="1">Uncharacterized protein</fullName>
    </submittedName>
</protein>
<dbReference type="Proteomes" id="UP000053097">
    <property type="component" value="Unassembled WGS sequence"/>
</dbReference>
<accession>A0A026WGC6</accession>
<organism evidence="1 2">
    <name type="scientific">Ooceraea biroi</name>
    <name type="common">Clonal raider ant</name>
    <name type="synonym">Cerapachys biroi</name>
    <dbReference type="NCBI Taxonomy" id="2015173"/>
    <lineage>
        <taxon>Eukaryota</taxon>
        <taxon>Metazoa</taxon>
        <taxon>Ecdysozoa</taxon>
        <taxon>Arthropoda</taxon>
        <taxon>Hexapoda</taxon>
        <taxon>Insecta</taxon>
        <taxon>Pterygota</taxon>
        <taxon>Neoptera</taxon>
        <taxon>Endopterygota</taxon>
        <taxon>Hymenoptera</taxon>
        <taxon>Apocrita</taxon>
        <taxon>Aculeata</taxon>
        <taxon>Formicoidea</taxon>
        <taxon>Formicidae</taxon>
        <taxon>Dorylinae</taxon>
        <taxon>Ooceraea</taxon>
    </lineage>
</organism>
<dbReference type="AlphaFoldDB" id="A0A026WGC6"/>
<evidence type="ECO:0000313" key="2">
    <source>
        <dbReference type="Proteomes" id="UP000053097"/>
    </source>
</evidence>
<evidence type="ECO:0000313" key="1">
    <source>
        <dbReference type="EMBL" id="EZA55028.1"/>
    </source>
</evidence>
<sequence>MFYIKRHVDSINLRKDTDNLPAVYDTILKNKQLFVWSSVISRQTFVSFVH</sequence>
<proteinExistence type="predicted"/>